<evidence type="ECO:0000256" key="1">
    <source>
        <dbReference type="SAM" id="SignalP"/>
    </source>
</evidence>
<dbReference type="Proteomes" id="UP000507222">
    <property type="component" value="Unassembled WGS sequence"/>
</dbReference>
<dbReference type="AlphaFoldDB" id="A0A6J5UKN3"/>
<dbReference type="EMBL" id="CAEKDK010000004">
    <property type="protein sequence ID" value="CAB4277076.1"/>
    <property type="molecule type" value="Genomic_DNA"/>
</dbReference>
<organism evidence="2 3">
    <name type="scientific">Prunus armeniaca</name>
    <name type="common">Apricot</name>
    <name type="synonym">Armeniaca vulgaris</name>
    <dbReference type="NCBI Taxonomy" id="36596"/>
    <lineage>
        <taxon>Eukaryota</taxon>
        <taxon>Viridiplantae</taxon>
        <taxon>Streptophyta</taxon>
        <taxon>Embryophyta</taxon>
        <taxon>Tracheophyta</taxon>
        <taxon>Spermatophyta</taxon>
        <taxon>Magnoliopsida</taxon>
        <taxon>eudicotyledons</taxon>
        <taxon>Gunneridae</taxon>
        <taxon>Pentapetalae</taxon>
        <taxon>rosids</taxon>
        <taxon>fabids</taxon>
        <taxon>Rosales</taxon>
        <taxon>Rosaceae</taxon>
        <taxon>Amygdaloideae</taxon>
        <taxon>Amygdaleae</taxon>
        <taxon>Prunus</taxon>
    </lineage>
</organism>
<gene>
    <name evidence="2" type="ORF">CURHAP_LOCUS26498</name>
</gene>
<protein>
    <submittedName>
        <fullName evidence="2">Uncharacterized protein</fullName>
    </submittedName>
</protein>
<feature type="chain" id="PRO_5026702519" evidence="1">
    <location>
        <begin position="32"/>
        <end position="236"/>
    </location>
</feature>
<accession>A0A6J5UKN3</accession>
<feature type="signal peptide" evidence="1">
    <location>
        <begin position="1"/>
        <end position="31"/>
    </location>
</feature>
<evidence type="ECO:0000313" key="3">
    <source>
        <dbReference type="Proteomes" id="UP000507222"/>
    </source>
</evidence>
<keyword evidence="1" id="KW-0732">Signal</keyword>
<sequence>MSFTSPCRSARALAVRQGCVLFLSWLLRVESWEEEIGAGTVRQGGAWREAGSWNEKNRSWALGKLRLHELDLFESLASWQEGPVQFRPRVSEAAATLARVEKEDWGWSFEIELGVLGLGVLISLELGPVATFWVSRANHGSSVLSWFQVLSSFYRNCRSARAWFQLNQASASKARFSRQGPGLVTWNRDLGELFFSLCCGPCRLASVERKGRKLELGPRSGLWELGYSVTSASAWA</sequence>
<reference evidence="2 3" key="1">
    <citation type="submission" date="2020-05" db="EMBL/GenBank/DDBJ databases">
        <authorList>
            <person name="Campoy J."/>
            <person name="Schneeberger K."/>
            <person name="Spophaly S."/>
        </authorList>
    </citation>
    <scope>NUCLEOTIDE SEQUENCE [LARGE SCALE GENOMIC DNA]</scope>
    <source>
        <strain evidence="2">PruArmRojPasFocal</strain>
    </source>
</reference>
<evidence type="ECO:0000313" key="2">
    <source>
        <dbReference type="EMBL" id="CAB4277076.1"/>
    </source>
</evidence>
<name>A0A6J5UKN3_PRUAR</name>
<proteinExistence type="predicted"/>